<dbReference type="RefSeq" id="WP_008330837.1">
    <property type="nucleotide sequence ID" value="NZ_CH902578.1"/>
</dbReference>
<keyword evidence="3" id="KW-1185">Reference proteome</keyword>
<evidence type="ECO:0000313" key="2">
    <source>
        <dbReference type="EMBL" id="EAQ13274.1"/>
    </source>
</evidence>
<evidence type="ECO:0008006" key="4">
    <source>
        <dbReference type="Google" id="ProtNLM"/>
    </source>
</evidence>
<proteinExistence type="predicted"/>
<dbReference type="Proteomes" id="UP000002931">
    <property type="component" value="Unassembled WGS sequence"/>
</dbReference>
<organism evidence="2 3">
    <name type="scientific">Maritimibacter alkaliphilus HTCC2654</name>
    <dbReference type="NCBI Taxonomy" id="314271"/>
    <lineage>
        <taxon>Bacteria</taxon>
        <taxon>Pseudomonadati</taxon>
        <taxon>Pseudomonadota</taxon>
        <taxon>Alphaproteobacteria</taxon>
        <taxon>Rhodobacterales</taxon>
        <taxon>Roseobacteraceae</taxon>
        <taxon>Maritimibacter</taxon>
    </lineage>
</organism>
<reference evidence="2 3" key="1">
    <citation type="journal article" date="2010" name="J. Bacteriol.">
        <title>Genome sequences of Pelagibaca bermudensis HTCC2601T and Maritimibacter alkaliphilus HTCC2654T, the type strains of two marine Roseobacter genera.</title>
        <authorList>
            <person name="Thrash J.C."/>
            <person name="Cho J.C."/>
            <person name="Ferriera S."/>
            <person name="Johnson J."/>
            <person name="Vergin K.L."/>
            <person name="Giovannoni S.J."/>
        </authorList>
    </citation>
    <scope>NUCLEOTIDE SEQUENCE [LARGE SCALE GENOMIC DNA]</scope>
    <source>
        <strain evidence="2 3">HTCC2654</strain>
    </source>
</reference>
<sequence>MIRIATLTAALVVATAATAEDRATAPYPSPSTEVMQGTVPYAPLTAKQLAEKKRLHLLAQAGTTIPSGFYLPVPTAAQPMHIPSGGYLPIPVPTGTHKKRGMSS</sequence>
<name>A3VED6_9RHOB</name>
<protein>
    <recommendedName>
        <fullName evidence="4">DUF4148 domain-containing protein</fullName>
    </recommendedName>
</protein>
<gene>
    <name evidence="2" type="ORF">RB2654_09399</name>
</gene>
<dbReference type="AlphaFoldDB" id="A3VED6"/>
<feature type="chain" id="PRO_5002661907" description="DUF4148 domain-containing protein" evidence="1">
    <location>
        <begin position="20"/>
        <end position="104"/>
    </location>
</feature>
<keyword evidence="1" id="KW-0732">Signal</keyword>
<dbReference type="EMBL" id="AAMT01000005">
    <property type="protein sequence ID" value="EAQ13274.1"/>
    <property type="molecule type" value="Genomic_DNA"/>
</dbReference>
<feature type="signal peptide" evidence="1">
    <location>
        <begin position="1"/>
        <end position="19"/>
    </location>
</feature>
<dbReference type="HOGENOM" id="CLU_2246760_0_0_5"/>
<evidence type="ECO:0000313" key="3">
    <source>
        <dbReference type="Proteomes" id="UP000002931"/>
    </source>
</evidence>
<comment type="caution">
    <text evidence="2">The sequence shown here is derived from an EMBL/GenBank/DDBJ whole genome shotgun (WGS) entry which is preliminary data.</text>
</comment>
<evidence type="ECO:0000256" key="1">
    <source>
        <dbReference type="SAM" id="SignalP"/>
    </source>
</evidence>
<accession>A3VED6</accession>